<evidence type="ECO:0000256" key="1">
    <source>
        <dbReference type="SAM" id="Phobius"/>
    </source>
</evidence>
<keyword evidence="1" id="KW-0812">Transmembrane</keyword>
<dbReference type="RefSeq" id="WP_187534415.1">
    <property type="nucleotide sequence ID" value="NZ_CBCSHU010000001.1"/>
</dbReference>
<dbReference type="KEGG" id="eio:H9L01_02265"/>
<accession>A0A7G9S038</accession>
<sequence>MKYKGDLFTTREKLGLVLQMLLSILYIILGLVIVFKQDILWSSIYWGLVSVLIATIVTAIYRLFFNRNPFQGLIAIGAGVFLTILMQSSTLYVELVAGLAGVWALFNAGVHGLEMYVAYKDNTKGKIMHFLYALFSAGMGFLLIFSGVENRYIINLQIGSYIALLGAIQMISTVRILFLHEIGGKLSAPVVLAAFMPAFLAKKTRETAKNNPEYFKHVVEETKGDYLSIYLYTKDDGFEQMGHLDIGYNGSIYSYGAHDPYNRAKSMAYGDGVLIVGSEKDFVQYAVDTNTIVFRFVCRLTPDQSLQIEDQIESILKLSYYYEYPDEKDPEGEHYLTRLIQNNLRLNFYKFFDGKFRTYNVFTTNCVIVADQIVEATGMKLFQISGIATPGAYYDYLDKQVKKPGSIVIKKEVYRL</sequence>
<keyword evidence="3" id="KW-1185">Reference proteome</keyword>
<gene>
    <name evidence="2" type="ORF">H9L01_02265</name>
</gene>
<feature type="transmembrane region" description="Helical" evidence="1">
    <location>
        <begin position="16"/>
        <end position="35"/>
    </location>
</feature>
<dbReference type="AlphaFoldDB" id="A0A7G9S038"/>
<keyword evidence="1" id="KW-1133">Transmembrane helix</keyword>
<dbReference type="EMBL" id="CP060715">
    <property type="protein sequence ID" value="QNN61213.1"/>
    <property type="molecule type" value="Genomic_DNA"/>
</dbReference>
<evidence type="ECO:0000313" key="2">
    <source>
        <dbReference type="EMBL" id="QNN61213.1"/>
    </source>
</evidence>
<evidence type="ECO:0008006" key="4">
    <source>
        <dbReference type="Google" id="ProtNLM"/>
    </source>
</evidence>
<protein>
    <recommendedName>
        <fullName evidence="4">DUF308 domain-containing protein</fullName>
    </recommendedName>
</protein>
<feature type="transmembrane region" description="Helical" evidence="1">
    <location>
        <begin position="130"/>
        <end position="148"/>
    </location>
</feature>
<feature type="transmembrane region" description="Helical" evidence="1">
    <location>
        <begin position="44"/>
        <end position="64"/>
    </location>
</feature>
<feature type="transmembrane region" description="Helical" evidence="1">
    <location>
        <begin position="160"/>
        <end position="178"/>
    </location>
</feature>
<evidence type="ECO:0000313" key="3">
    <source>
        <dbReference type="Proteomes" id="UP000515928"/>
    </source>
</evidence>
<keyword evidence="1" id="KW-0472">Membrane</keyword>
<feature type="transmembrane region" description="Helical" evidence="1">
    <location>
        <begin position="70"/>
        <end position="86"/>
    </location>
</feature>
<organism evidence="2 3">
    <name type="scientific">Erysipelothrix inopinata</name>
    <dbReference type="NCBI Taxonomy" id="225084"/>
    <lineage>
        <taxon>Bacteria</taxon>
        <taxon>Bacillati</taxon>
        <taxon>Bacillota</taxon>
        <taxon>Erysipelotrichia</taxon>
        <taxon>Erysipelotrichales</taxon>
        <taxon>Erysipelotrichaceae</taxon>
        <taxon>Erysipelothrix</taxon>
    </lineage>
</organism>
<reference evidence="2 3" key="1">
    <citation type="submission" date="2020-08" db="EMBL/GenBank/DDBJ databases">
        <title>Genome sequence of Erysipelothrix inopinata DSM 15511T.</title>
        <authorList>
            <person name="Hyun D.-W."/>
            <person name="Bae J.-W."/>
        </authorList>
    </citation>
    <scope>NUCLEOTIDE SEQUENCE [LARGE SCALE GENOMIC DNA]</scope>
    <source>
        <strain evidence="2 3">DSM 15511</strain>
    </source>
</reference>
<feature type="transmembrane region" description="Helical" evidence="1">
    <location>
        <begin position="91"/>
        <end position="110"/>
    </location>
</feature>
<proteinExistence type="predicted"/>
<name>A0A7G9S038_9FIRM</name>
<dbReference type="Proteomes" id="UP000515928">
    <property type="component" value="Chromosome"/>
</dbReference>